<feature type="region of interest" description="Disordered" evidence="1">
    <location>
        <begin position="194"/>
        <end position="226"/>
    </location>
</feature>
<organism evidence="2 3">
    <name type="scientific">Aspergillus puulaauensis</name>
    <dbReference type="NCBI Taxonomy" id="1220207"/>
    <lineage>
        <taxon>Eukaryota</taxon>
        <taxon>Fungi</taxon>
        <taxon>Dikarya</taxon>
        <taxon>Ascomycota</taxon>
        <taxon>Pezizomycotina</taxon>
        <taxon>Eurotiomycetes</taxon>
        <taxon>Eurotiomycetidae</taxon>
        <taxon>Eurotiales</taxon>
        <taxon>Aspergillaceae</taxon>
        <taxon>Aspergillus</taxon>
    </lineage>
</organism>
<name>A0A7R8AM91_9EURO</name>
<evidence type="ECO:0008006" key="4">
    <source>
        <dbReference type="Google" id="ProtNLM"/>
    </source>
</evidence>
<evidence type="ECO:0000313" key="2">
    <source>
        <dbReference type="EMBL" id="BCS24729.1"/>
    </source>
</evidence>
<reference evidence="2" key="1">
    <citation type="submission" date="2021-01" db="EMBL/GenBank/DDBJ databases">
        <authorList>
            <consortium name="Aspergillus puulaauensis MK2 genome sequencing consortium"/>
            <person name="Kazuki M."/>
            <person name="Futagami T."/>
        </authorList>
    </citation>
    <scope>NUCLEOTIDE SEQUENCE</scope>
    <source>
        <strain evidence="2">MK2</strain>
    </source>
</reference>
<dbReference type="PANTHER" id="PTHR13464">
    <property type="entry name" value="TRANSCRIPTIONAL REGULATOR PROTEIN HCNGP"/>
    <property type="match status" value="1"/>
</dbReference>
<dbReference type="PANTHER" id="PTHR13464:SF0">
    <property type="entry name" value="SAP30-BINDING PROTEIN"/>
    <property type="match status" value="1"/>
</dbReference>
<evidence type="ECO:0000256" key="1">
    <source>
        <dbReference type="SAM" id="MobiDB-lite"/>
    </source>
</evidence>
<dbReference type="AlphaFoldDB" id="A0A7R8AM91"/>
<dbReference type="GO" id="GO:0005634">
    <property type="term" value="C:nucleus"/>
    <property type="evidence" value="ECO:0007669"/>
    <property type="project" value="TreeGrafter"/>
</dbReference>
<keyword evidence="3" id="KW-1185">Reference proteome</keyword>
<dbReference type="OrthoDB" id="1714508at2759"/>
<dbReference type="GO" id="GO:0006355">
    <property type="term" value="P:regulation of DNA-templated transcription"/>
    <property type="evidence" value="ECO:0007669"/>
    <property type="project" value="InterPro"/>
</dbReference>
<feature type="compositionally biased region" description="Basic and acidic residues" evidence="1">
    <location>
        <begin position="194"/>
        <end position="210"/>
    </location>
</feature>
<feature type="compositionally biased region" description="Polar residues" evidence="1">
    <location>
        <begin position="214"/>
        <end position="226"/>
    </location>
</feature>
<dbReference type="KEGG" id="apuu:APUU_41173A"/>
<feature type="compositionally biased region" description="Basic and acidic residues" evidence="1">
    <location>
        <begin position="70"/>
        <end position="80"/>
    </location>
</feature>
<dbReference type="GeneID" id="64974734"/>
<evidence type="ECO:0000313" key="3">
    <source>
        <dbReference type="Proteomes" id="UP000654913"/>
    </source>
</evidence>
<feature type="compositionally biased region" description="Polar residues" evidence="1">
    <location>
        <begin position="23"/>
        <end position="48"/>
    </location>
</feature>
<feature type="region of interest" description="Disordered" evidence="1">
    <location>
        <begin position="1"/>
        <end position="116"/>
    </location>
</feature>
<dbReference type="EMBL" id="AP024446">
    <property type="protein sequence ID" value="BCS24729.1"/>
    <property type="molecule type" value="Genomic_DNA"/>
</dbReference>
<gene>
    <name evidence="2" type="ORF">APUU_41173A</name>
</gene>
<dbReference type="RefSeq" id="XP_041556923.1">
    <property type="nucleotide sequence ID" value="XM_041704326.1"/>
</dbReference>
<protein>
    <recommendedName>
        <fullName evidence="4">HCNGP-like protein-domain-containing protein</fullName>
    </recommendedName>
</protein>
<dbReference type="Proteomes" id="UP000654913">
    <property type="component" value="Chromosome 4"/>
</dbReference>
<reference evidence="2" key="2">
    <citation type="submission" date="2021-02" db="EMBL/GenBank/DDBJ databases">
        <title>Aspergillus puulaauensis MK2 genome sequence.</title>
        <authorList>
            <person name="Futagami T."/>
            <person name="Mori K."/>
            <person name="Kadooka C."/>
            <person name="Tanaka T."/>
        </authorList>
    </citation>
    <scope>NUCLEOTIDE SEQUENCE</scope>
    <source>
        <strain evidence="2">MK2</strain>
    </source>
</reference>
<feature type="compositionally biased region" description="Pro residues" evidence="1">
    <location>
        <begin position="97"/>
        <end position="112"/>
    </location>
</feature>
<dbReference type="Pfam" id="PF07818">
    <property type="entry name" value="HCNGP"/>
    <property type="match status" value="1"/>
</dbReference>
<sequence length="226" mass="25199">MLGLGDYESSSEDEFEKKPAFNPKQQMKASQAENLETQHNKIQYTSKAQPAVVSETTFDREPSGPVLGPMHEEFETRQAVDEQSSTSRTFIHDLTLPPVPNLDIPPSPPGSPNPSANAKFAHFLSLKKQDVHFNDKLAGSASLKNPSLLRKLMEHAGIDDQAQYSSSLPPDLWNISKLPYWGYKEQLLRAQKEHNVKAEDSRLRGQRDMVEFVSGSSRPGPASQSR</sequence>
<proteinExistence type="predicted"/>
<dbReference type="InterPro" id="IPR012479">
    <property type="entry name" value="SAP30BP"/>
</dbReference>
<accession>A0A7R8AM91</accession>